<feature type="region of interest" description="Disordered" evidence="1">
    <location>
        <begin position="1"/>
        <end position="49"/>
    </location>
</feature>
<evidence type="ECO:0000313" key="2">
    <source>
        <dbReference type="EMBL" id="KJY00366.1"/>
    </source>
</evidence>
<gene>
    <name evidence="2" type="ORF">TI39_contig332g00011</name>
</gene>
<feature type="compositionally biased region" description="Low complexity" evidence="1">
    <location>
        <begin position="236"/>
        <end position="249"/>
    </location>
</feature>
<accession>A0A0F4GVW6</accession>
<comment type="caution">
    <text evidence="2">The sequence shown here is derived from an EMBL/GenBank/DDBJ whole genome shotgun (WGS) entry which is preliminary data.</text>
</comment>
<keyword evidence="3" id="KW-1185">Reference proteome</keyword>
<organism evidence="2 3">
    <name type="scientific">Zymoseptoria brevis</name>
    <dbReference type="NCBI Taxonomy" id="1047168"/>
    <lineage>
        <taxon>Eukaryota</taxon>
        <taxon>Fungi</taxon>
        <taxon>Dikarya</taxon>
        <taxon>Ascomycota</taxon>
        <taxon>Pezizomycotina</taxon>
        <taxon>Dothideomycetes</taxon>
        <taxon>Dothideomycetidae</taxon>
        <taxon>Mycosphaerellales</taxon>
        <taxon>Mycosphaerellaceae</taxon>
        <taxon>Zymoseptoria</taxon>
    </lineage>
</organism>
<feature type="compositionally biased region" description="Basic residues" evidence="1">
    <location>
        <begin position="191"/>
        <end position="204"/>
    </location>
</feature>
<feature type="compositionally biased region" description="Acidic residues" evidence="1">
    <location>
        <begin position="219"/>
        <end position="233"/>
    </location>
</feature>
<reference evidence="2 3" key="1">
    <citation type="submission" date="2015-03" db="EMBL/GenBank/DDBJ databases">
        <title>RNA-seq based gene annotation and comparative genomics of four Zymoseptoria species reveal species-specific pathogenicity related genes and transposable element activity.</title>
        <authorList>
            <person name="Grandaubert J."/>
            <person name="Bhattacharyya A."/>
            <person name="Stukenbrock E.H."/>
        </authorList>
    </citation>
    <scope>NUCLEOTIDE SEQUENCE [LARGE SCALE GENOMIC DNA]</scope>
    <source>
        <strain evidence="2 3">Zb18110</strain>
    </source>
</reference>
<name>A0A0F4GVW6_9PEZI</name>
<evidence type="ECO:0000313" key="3">
    <source>
        <dbReference type="Proteomes" id="UP000033647"/>
    </source>
</evidence>
<dbReference type="EMBL" id="LAFY01000324">
    <property type="protein sequence ID" value="KJY00366.1"/>
    <property type="molecule type" value="Genomic_DNA"/>
</dbReference>
<proteinExistence type="predicted"/>
<dbReference type="OrthoDB" id="5387413at2759"/>
<feature type="compositionally biased region" description="Basic and acidic residues" evidence="1">
    <location>
        <begin position="264"/>
        <end position="278"/>
    </location>
</feature>
<feature type="compositionally biased region" description="Low complexity" evidence="1">
    <location>
        <begin position="10"/>
        <end position="36"/>
    </location>
</feature>
<dbReference type="Proteomes" id="UP000033647">
    <property type="component" value="Unassembled WGS sequence"/>
</dbReference>
<evidence type="ECO:0000256" key="1">
    <source>
        <dbReference type="SAM" id="MobiDB-lite"/>
    </source>
</evidence>
<sequence>MSSSRRHVVHPVIVQVQPSNLGPSTDLPTTPTSPSTKAVRFAPSSNNAVSRPLSQTEAWSLYHFEHHARHCPSCHSPHNVFLRGDGLCPIGLGLAQDVAYHVYHLDGEFYSTTASKDDGAKLVRVEIPAPYTNLRGLLRSMDHALRQRRQRHTTRPVPIISYDRSYPIPARRPSNETTERAQVIVEPASSPRKKSHRNHSKHKSSSSDRRYSTVIVDSPNDDEAVDSAYEDIDYFPKSTSYPTSTSPLDTPRRGAAPQNYEPESSQRRRESYRTEIREPPLSFPSADLPRKESSRRKKREEGRRERPTTMFWD</sequence>
<feature type="region of interest" description="Disordered" evidence="1">
    <location>
        <begin position="146"/>
        <end position="313"/>
    </location>
</feature>
<protein>
    <submittedName>
        <fullName evidence="2">Uncharacterized protein</fullName>
    </submittedName>
</protein>
<dbReference type="AlphaFoldDB" id="A0A0F4GVW6"/>